<feature type="region of interest" description="Disordered" evidence="1">
    <location>
        <begin position="134"/>
        <end position="188"/>
    </location>
</feature>
<organism evidence="2 3">
    <name type="scientific">Candidatus Accumulibacter phosphatis</name>
    <dbReference type="NCBI Taxonomy" id="327160"/>
    <lineage>
        <taxon>Bacteria</taxon>
        <taxon>Pseudomonadati</taxon>
        <taxon>Pseudomonadota</taxon>
        <taxon>Betaproteobacteria</taxon>
        <taxon>Candidatus Accumulibacter</taxon>
    </lineage>
</organism>
<evidence type="ECO:0000313" key="3">
    <source>
        <dbReference type="Proteomes" id="UP000020077"/>
    </source>
</evidence>
<dbReference type="EMBL" id="JDVG02000612">
    <property type="protein sequence ID" value="KFB71005.1"/>
    <property type="molecule type" value="Genomic_DNA"/>
</dbReference>
<dbReference type="AlphaFoldDB" id="A0A080LTT0"/>
<accession>A0A080LTT0</accession>
<feature type="compositionally biased region" description="Low complexity" evidence="1">
    <location>
        <begin position="178"/>
        <end position="188"/>
    </location>
</feature>
<protein>
    <submittedName>
        <fullName evidence="2">Uncharacterized protein</fullName>
    </submittedName>
</protein>
<sequence>MREQRAGARFEADALQRGHRLPARVGVDGCQRGQQRANRDFAGRLHLVEFEQPRRCLRSLTQPESPPVGRRQGEPTWRKIEAAGLGQCRIAADALAGGTAIRFLAGVAAAAVVIGRLARAGAQVGMHKDLPQAAERRRSGYRHGLAAGGGNTQRGGRFRVAEDQFDSRCRRDPRRRQQQPGGQAVQPAAHWQARAWWRRESCHHLTCTRLSVTASKAFSSGWYMR</sequence>
<gene>
    <name evidence="2" type="ORF">AW09_003878</name>
</gene>
<evidence type="ECO:0000256" key="1">
    <source>
        <dbReference type="SAM" id="MobiDB-lite"/>
    </source>
</evidence>
<reference evidence="2 3" key="1">
    <citation type="submission" date="2014-02" db="EMBL/GenBank/DDBJ databases">
        <title>Expanding our view of genomic diversity in Candidatus Accumulibacter clades.</title>
        <authorList>
            <person name="Skennerton C.T."/>
            <person name="Barr J.J."/>
            <person name="Slater F.R."/>
            <person name="Bond P.L."/>
            <person name="Tyson G.W."/>
        </authorList>
    </citation>
    <scope>NUCLEOTIDE SEQUENCE [LARGE SCALE GENOMIC DNA]</scope>
    <source>
        <strain evidence="3">BA-91</strain>
    </source>
</reference>
<feature type="compositionally biased region" description="Basic and acidic residues" evidence="1">
    <location>
        <begin position="159"/>
        <end position="170"/>
    </location>
</feature>
<proteinExistence type="predicted"/>
<dbReference type="Proteomes" id="UP000020077">
    <property type="component" value="Unassembled WGS sequence"/>
</dbReference>
<evidence type="ECO:0000313" key="2">
    <source>
        <dbReference type="EMBL" id="KFB71005.1"/>
    </source>
</evidence>
<name>A0A080LTT0_9PROT</name>
<comment type="caution">
    <text evidence="2">The sequence shown here is derived from an EMBL/GenBank/DDBJ whole genome shotgun (WGS) entry which is preliminary data.</text>
</comment>